<evidence type="ECO:0000256" key="2">
    <source>
        <dbReference type="ARBA" id="ARBA00022730"/>
    </source>
</evidence>
<dbReference type="PANTHER" id="PTHR33280">
    <property type="entry name" value="50S RIBOSOMAL PROTEIN L31, CHLOROPLASTIC"/>
    <property type="match status" value="1"/>
</dbReference>
<evidence type="ECO:0000313" key="9">
    <source>
        <dbReference type="Proteomes" id="UP000177785"/>
    </source>
</evidence>
<dbReference type="GO" id="GO:0006412">
    <property type="term" value="P:translation"/>
    <property type="evidence" value="ECO:0007669"/>
    <property type="project" value="UniProtKB-UniRule"/>
</dbReference>
<dbReference type="NCBIfam" id="NF000612">
    <property type="entry name" value="PRK00019.1"/>
    <property type="match status" value="1"/>
</dbReference>
<keyword evidence="4 7" id="KW-0689">Ribosomal protein</keyword>
<dbReference type="Gene3D" id="4.10.830.30">
    <property type="entry name" value="Ribosomal protein L31"/>
    <property type="match status" value="1"/>
</dbReference>
<evidence type="ECO:0000256" key="7">
    <source>
        <dbReference type="HAMAP-Rule" id="MF_00501"/>
    </source>
</evidence>
<dbReference type="InterPro" id="IPR002150">
    <property type="entry name" value="Ribosomal_bL31"/>
</dbReference>
<organism evidence="8 9">
    <name type="scientific">Candidatus Ryanbacteria bacterium RIFCSPHIGHO2_01_FULL_48_27</name>
    <dbReference type="NCBI Taxonomy" id="1802115"/>
    <lineage>
        <taxon>Bacteria</taxon>
        <taxon>Candidatus Ryaniibacteriota</taxon>
    </lineage>
</organism>
<dbReference type="InterPro" id="IPR027491">
    <property type="entry name" value="Ribosomal_bL31_A"/>
</dbReference>
<dbReference type="GO" id="GO:0005840">
    <property type="term" value="C:ribosome"/>
    <property type="evidence" value="ECO:0007669"/>
    <property type="project" value="UniProtKB-KW"/>
</dbReference>
<dbReference type="EMBL" id="MHNL01000005">
    <property type="protein sequence ID" value="OGZ45888.1"/>
    <property type="molecule type" value="Genomic_DNA"/>
</dbReference>
<keyword evidence="7" id="KW-0479">Metal-binding</keyword>
<dbReference type="GO" id="GO:1990904">
    <property type="term" value="C:ribonucleoprotein complex"/>
    <property type="evidence" value="ECO:0007669"/>
    <property type="project" value="UniProtKB-KW"/>
</dbReference>
<reference evidence="8 9" key="1">
    <citation type="journal article" date="2016" name="Nat. Commun.">
        <title>Thousands of microbial genomes shed light on interconnected biogeochemical processes in an aquifer system.</title>
        <authorList>
            <person name="Anantharaman K."/>
            <person name="Brown C.T."/>
            <person name="Hug L.A."/>
            <person name="Sharon I."/>
            <person name="Castelle C.J."/>
            <person name="Probst A.J."/>
            <person name="Thomas B.C."/>
            <person name="Singh A."/>
            <person name="Wilkins M.J."/>
            <person name="Karaoz U."/>
            <person name="Brodie E.L."/>
            <person name="Williams K.H."/>
            <person name="Hubbard S.S."/>
            <person name="Banfield J.F."/>
        </authorList>
    </citation>
    <scope>NUCLEOTIDE SEQUENCE [LARGE SCALE GENOMIC DNA]</scope>
</reference>
<dbReference type="STRING" id="1802115.A2756_01895"/>
<sequence>MKTDTHPTYYKEAEIRCACGNVIKVGGTKKTIEIEICGACHPYYTGKEKLIDTTGRVEKFKARVAKAKTTKPKTKKE</sequence>
<comment type="cofactor">
    <cofactor evidence="7">
        <name>Zn(2+)</name>
        <dbReference type="ChEBI" id="CHEBI:29105"/>
    </cofactor>
    <text evidence="7">Binds 1 zinc ion per subunit.</text>
</comment>
<dbReference type="Proteomes" id="UP000177785">
    <property type="component" value="Unassembled WGS sequence"/>
</dbReference>
<evidence type="ECO:0000256" key="5">
    <source>
        <dbReference type="ARBA" id="ARBA00023274"/>
    </source>
</evidence>
<dbReference type="InterPro" id="IPR034704">
    <property type="entry name" value="Ribosomal_bL28/bL31-like_sf"/>
</dbReference>
<comment type="caution">
    <text evidence="8">The sequence shown here is derived from an EMBL/GenBank/DDBJ whole genome shotgun (WGS) entry which is preliminary data.</text>
</comment>
<feature type="binding site" evidence="7">
    <location>
        <position position="17"/>
    </location>
    <ligand>
        <name>Zn(2+)</name>
        <dbReference type="ChEBI" id="CHEBI:29105"/>
    </ligand>
</feature>
<keyword evidence="5 7" id="KW-0687">Ribonucleoprotein</keyword>
<keyword evidence="3 7" id="KW-0694">RNA-binding</keyword>
<dbReference type="PROSITE" id="PS01143">
    <property type="entry name" value="RIBOSOMAL_L31"/>
    <property type="match status" value="1"/>
</dbReference>
<dbReference type="PRINTS" id="PR01249">
    <property type="entry name" value="RIBOSOMALL31"/>
</dbReference>
<evidence type="ECO:0000256" key="4">
    <source>
        <dbReference type="ARBA" id="ARBA00022980"/>
    </source>
</evidence>
<dbReference type="AlphaFoldDB" id="A0A1G2G7N2"/>
<evidence type="ECO:0000256" key="1">
    <source>
        <dbReference type="ARBA" id="ARBA00009296"/>
    </source>
</evidence>
<evidence type="ECO:0000313" key="8">
    <source>
        <dbReference type="EMBL" id="OGZ45888.1"/>
    </source>
</evidence>
<proteinExistence type="inferred from homology"/>
<dbReference type="PANTHER" id="PTHR33280:SF1">
    <property type="entry name" value="LARGE RIBOSOMAL SUBUNIT PROTEIN BL31C"/>
    <property type="match status" value="1"/>
</dbReference>
<dbReference type="InterPro" id="IPR042105">
    <property type="entry name" value="Ribosomal_bL31_sf"/>
</dbReference>
<feature type="binding site" evidence="7">
    <location>
        <position position="19"/>
    </location>
    <ligand>
        <name>Zn(2+)</name>
        <dbReference type="ChEBI" id="CHEBI:29105"/>
    </ligand>
</feature>
<dbReference type="NCBIfam" id="TIGR00105">
    <property type="entry name" value="L31"/>
    <property type="match status" value="1"/>
</dbReference>
<evidence type="ECO:0000256" key="3">
    <source>
        <dbReference type="ARBA" id="ARBA00022884"/>
    </source>
</evidence>
<dbReference type="GO" id="GO:0019843">
    <property type="term" value="F:rRNA binding"/>
    <property type="evidence" value="ECO:0007669"/>
    <property type="project" value="UniProtKB-KW"/>
</dbReference>
<dbReference type="SUPFAM" id="SSF143800">
    <property type="entry name" value="L28p-like"/>
    <property type="match status" value="1"/>
</dbReference>
<feature type="binding site" evidence="7">
    <location>
        <position position="40"/>
    </location>
    <ligand>
        <name>Zn(2+)</name>
        <dbReference type="ChEBI" id="CHEBI:29105"/>
    </ligand>
</feature>
<feature type="binding site" evidence="7">
    <location>
        <position position="37"/>
    </location>
    <ligand>
        <name>Zn(2+)</name>
        <dbReference type="ChEBI" id="CHEBI:29105"/>
    </ligand>
</feature>
<dbReference type="Pfam" id="PF01197">
    <property type="entry name" value="Ribosomal_L31"/>
    <property type="match status" value="1"/>
</dbReference>
<comment type="function">
    <text evidence="7">Binds the 23S rRNA.</text>
</comment>
<accession>A0A1G2G7N2</accession>
<evidence type="ECO:0000256" key="6">
    <source>
        <dbReference type="ARBA" id="ARBA00035687"/>
    </source>
</evidence>
<keyword evidence="2 7" id="KW-0699">rRNA-binding</keyword>
<protein>
    <recommendedName>
        <fullName evidence="6 7">Large ribosomal subunit protein bL31</fullName>
    </recommendedName>
</protein>
<gene>
    <name evidence="7" type="primary">rpmE</name>
    <name evidence="8" type="ORF">A2756_01895</name>
</gene>
<dbReference type="HAMAP" id="MF_00501">
    <property type="entry name" value="Ribosomal_bL31_1"/>
    <property type="match status" value="1"/>
</dbReference>
<comment type="similarity">
    <text evidence="1 7">Belongs to the bacterial ribosomal protein bL31 family. Type A subfamily.</text>
</comment>
<name>A0A1G2G7N2_9BACT</name>
<dbReference type="GO" id="GO:0003735">
    <property type="term" value="F:structural constituent of ribosome"/>
    <property type="evidence" value="ECO:0007669"/>
    <property type="project" value="InterPro"/>
</dbReference>
<dbReference type="GO" id="GO:0046872">
    <property type="term" value="F:metal ion binding"/>
    <property type="evidence" value="ECO:0007669"/>
    <property type="project" value="UniProtKB-KW"/>
</dbReference>
<keyword evidence="7" id="KW-0862">Zinc</keyword>
<comment type="subunit">
    <text evidence="7">Part of the 50S ribosomal subunit.</text>
</comment>